<comment type="caution">
    <text evidence="6">The sequence shown here is derived from an EMBL/GenBank/DDBJ whole genome shotgun (WGS) entry which is preliminary data.</text>
</comment>
<proteinExistence type="predicted"/>
<gene>
    <name evidence="6" type="ORF">EV700_3237</name>
</gene>
<dbReference type="PRINTS" id="PR00455">
    <property type="entry name" value="HTHTETR"/>
</dbReference>
<evidence type="ECO:0000256" key="1">
    <source>
        <dbReference type="ARBA" id="ARBA00023015"/>
    </source>
</evidence>
<feature type="domain" description="HTH tetR-type" evidence="5">
    <location>
        <begin position="10"/>
        <end position="70"/>
    </location>
</feature>
<dbReference type="Pfam" id="PF17932">
    <property type="entry name" value="TetR_C_24"/>
    <property type="match status" value="1"/>
</dbReference>
<dbReference type="InterPro" id="IPR036271">
    <property type="entry name" value="Tet_transcr_reg_TetR-rel_C_sf"/>
</dbReference>
<organism evidence="6 7">
    <name type="scientific">Fluviicoccus keumensis</name>
    <dbReference type="NCBI Taxonomy" id="1435465"/>
    <lineage>
        <taxon>Bacteria</taxon>
        <taxon>Pseudomonadati</taxon>
        <taxon>Pseudomonadota</taxon>
        <taxon>Gammaproteobacteria</taxon>
        <taxon>Moraxellales</taxon>
        <taxon>Moraxellaceae</taxon>
        <taxon>Fluviicoccus</taxon>
    </lineage>
</organism>
<dbReference type="SUPFAM" id="SSF46689">
    <property type="entry name" value="Homeodomain-like"/>
    <property type="match status" value="1"/>
</dbReference>
<reference evidence="6 7" key="1">
    <citation type="submission" date="2019-02" db="EMBL/GenBank/DDBJ databases">
        <title>Genomic Encyclopedia of Type Strains, Phase IV (KMG-IV): sequencing the most valuable type-strain genomes for metagenomic binning, comparative biology and taxonomic classification.</title>
        <authorList>
            <person name="Goeker M."/>
        </authorList>
    </citation>
    <scope>NUCLEOTIDE SEQUENCE [LARGE SCALE GENOMIC DNA]</scope>
    <source>
        <strain evidence="6 7">DSM 105135</strain>
    </source>
</reference>
<evidence type="ECO:0000256" key="4">
    <source>
        <dbReference type="PROSITE-ProRule" id="PRU00335"/>
    </source>
</evidence>
<keyword evidence="2 4" id="KW-0238">DNA-binding</keyword>
<dbReference type="AlphaFoldDB" id="A0A4Q7YHW1"/>
<evidence type="ECO:0000256" key="2">
    <source>
        <dbReference type="ARBA" id="ARBA00023125"/>
    </source>
</evidence>
<dbReference type="InterPro" id="IPR001647">
    <property type="entry name" value="HTH_TetR"/>
</dbReference>
<keyword evidence="1" id="KW-0805">Transcription regulation</keyword>
<dbReference type="Pfam" id="PF00440">
    <property type="entry name" value="TetR_N"/>
    <property type="match status" value="1"/>
</dbReference>
<dbReference type="Gene3D" id="1.10.10.60">
    <property type="entry name" value="Homeodomain-like"/>
    <property type="match status" value="1"/>
</dbReference>
<evidence type="ECO:0000259" key="5">
    <source>
        <dbReference type="PROSITE" id="PS50977"/>
    </source>
</evidence>
<evidence type="ECO:0000313" key="7">
    <source>
        <dbReference type="Proteomes" id="UP000292423"/>
    </source>
</evidence>
<keyword evidence="7" id="KW-1185">Reference proteome</keyword>
<evidence type="ECO:0000313" key="6">
    <source>
        <dbReference type="EMBL" id="RZU36770.1"/>
    </source>
</evidence>
<dbReference type="InterPro" id="IPR009057">
    <property type="entry name" value="Homeodomain-like_sf"/>
</dbReference>
<dbReference type="InterPro" id="IPR041490">
    <property type="entry name" value="KstR2_TetR_C"/>
</dbReference>
<dbReference type="GO" id="GO:0003700">
    <property type="term" value="F:DNA-binding transcription factor activity"/>
    <property type="evidence" value="ECO:0007669"/>
    <property type="project" value="TreeGrafter"/>
</dbReference>
<dbReference type="PANTHER" id="PTHR30055">
    <property type="entry name" value="HTH-TYPE TRANSCRIPTIONAL REGULATOR RUTR"/>
    <property type="match status" value="1"/>
</dbReference>
<dbReference type="GO" id="GO:0000976">
    <property type="term" value="F:transcription cis-regulatory region binding"/>
    <property type="evidence" value="ECO:0007669"/>
    <property type="project" value="TreeGrafter"/>
</dbReference>
<dbReference type="PANTHER" id="PTHR30055:SF240">
    <property type="entry name" value="HTH-TYPE TRANSCRIPTIONAL REGULATOR ACRR"/>
    <property type="match status" value="1"/>
</dbReference>
<dbReference type="RefSeq" id="WP_130415729.1">
    <property type="nucleotide sequence ID" value="NZ_SHKX01000017.1"/>
</dbReference>
<dbReference type="Proteomes" id="UP000292423">
    <property type="component" value="Unassembled WGS sequence"/>
</dbReference>
<dbReference type="SUPFAM" id="SSF48498">
    <property type="entry name" value="Tetracyclin repressor-like, C-terminal domain"/>
    <property type="match status" value="1"/>
</dbReference>
<dbReference type="OrthoDB" id="5293556at2"/>
<name>A0A4Q7YHW1_9GAMM</name>
<dbReference type="InterPro" id="IPR050109">
    <property type="entry name" value="HTH-type_TetR-like_transc_reg"/>
</dbReference>
<sequence>MTRHEPLCADTERERILFTAARLFREYGFEKTTVREIAKACDLLPGSLHYRYRAKEDILVDMMGVAIEKTIQGITEAISGTQDPLQQVRAALQAHINVLLSGDDLTYVLLFEWRSLRGDARKEIIRERDRYERCWATMLDALKEQRLIRLDVDTHLFRLIGLGAINWMATWYKKGGEYSLDEIGESLWSVISRGILAPTHADMRKI</sequence>
<feature type="DNA-binding region" description="H-T-H motif" evidence="4">
    <location>
        <begin position="33"/>
        <end position="52"/>
    </location>
</feature>
<dbReference type="EMBL" id="SHKX01000017">
    <property type="protein sequence ID" value="RZU36770.1"/>
    <property type="molecule type" value="Genomic_DNA"/>
</dbReference>
<dbReference type="Gene3D" id="1.10.357.10">
    <property type="entry name" value="Tetracycline Repressor, domain 2"/>
    <property type="match status" value="1"/>
</dbReference>
<dbReference type="PROSITE" id="PS50977">
    <property type="entry name" value="HTH_TETR_2"/>
    <property type="match status" value="1"/>
</dbReference>
<evidence type="ECO:0000256" key="3">
    <source>
        <dbReference type="ARBA" id="ARBA00023163"/>
    </source>
</evidence>
<keyword evidence="3" id="KW-0804">Transcription</keyword>
<protein>
    <submittedName>
        <fullName evidence="6">TetR family transcriptional regulator</fullName>
    </submittedName>
</protein>
<accession>A0A4Q7YHW1</accession>